<dbReference type="Pfam" id="PF00877">
    <property type="entry name" value="NLPC_P60"/>
    <property type="match status" value="1"/>
</dbReference>
<dbReference type="GO" id="GO:0008234">
    <property type="term" value="F:cysteine-type peptidase activity"/>
    <property type="evidence" value="ECO:0007669"/>
    <property type="project" value="UniProtKB-KW"/>
</dbReference>
<keyword evidence="3" id="KW-0378">Hydrolase</keyword>
<evidence type="ECO:0000256" key="1">
    <source>
        <dbReference type="ARBA" id="ARBA00007074"/>
    </source>
</evidence>
<dbReference type="Pfam" id="PF01464">
    <property type="entry name" value="SLT"/>
    <property type="match status" value="1"/>
</dbReference>
<name>A0A918R879_9ACTN</name>
<reference evidence="6" key="1">
    <citation type="journal article" date="2014" name="Int. J. Syst. Evol. Microbiol.">
        <title>Complete genome sequence of Corynebacterium casei LMG S-19264T (=DSM 44701T), isolated from a smear-ripened cheese.</title>
        <authorList>
            <consortium name="US DOE Joint Genome Institute (JGI-PGF)"/>
            <person name="Walter F."/>
            <person name="Albersmeier A."/>
            <person name="Kalinowski J."/>
            <person name="Ruckert C."/>
        </authorList>
    </citation>
    <scope>NUCLEOTIDE SEQUENCE</scope>
    <source>
        <strain evidence="6">JCM 4834</strain>
    </source>
</reference>
<dbReference type="PROSITE" id="PS51935">
    <property type="entry name" value="NLPC_P60"/>
    <property type="match status" value="1"/>
</dbReference>
<keyword evidence="4" id="KW-0788">Thiol protease</keyword>
<dbReference type="PANTHER" id="PTHR47359">
    <property type="entry name" value="PEPTIDOGLYCAN DL-ENDOPEPTIDASE CWLO"/>
    <property type="match status" value="1"/>
</dbReference>
<feature type="domain" description="NlpC/P60" evidence="5">
    <location>
        <begin position="203"/>
        <end position="349"/>
    </location>
</feature>
<dbReference type="SUPFAM" id="SSF53955">
    <property type="entry name" value="Lysozyme-like"/>
    <property type="match status" value="1"/>
</dbReference>
<evidence type="ECO:0000313" key="7">
    <source>
        <dbReference type="Proteomes" id="UP000634660"/>
    </source>
</evidence>
<evidence type="ECO:0000256" key="4">
    <source>
        <dbReference type="ARBA" id="ARBA00022807"/>
    </source>
</evidence>
<sequence>MKVVSGAVLAVLALPVIVLALIAGLITGVGADSAAAASSLRGVPPEFEPWILRAVAECKAHPELTPALMAAQLQQESGFSTSRDTVSYASARGPAQFVDGTWAKYRNDADGNGRADPFDVGDAVTAQGRYMCSLLGDAKTSGLKDDVRRLALAGYNAGWGAVLRYGGVPPISFSEGQTYKYVINIMKMMKDYEGAPLLNVGGSGAGSQALRRAAARIGTPYAYGGGGPAGPGRGFCDSGNGYTRGRCTASSTVGFDCSSLVQYAYWPHTQLPRTAAAQYKATAHRPVSRGELQPGDLLFWAHRNGFIYHVGMYAGDGRVLHAPRTGRQVEVVPLDSAMPASDYRGATRA</sequence>
<dbReference type="InterPro" id="IPR000064">
    <property type="entry name" value="NLP_P60_dom"/>
</dbReference>
<dbReference type="AlphaFoldDB" id="A0A918R879"/>
<dbReference type="CDD" id="cd13399">
    <property type="entry name" value="Slt35-like"/>
    <property type="match status" value="1"/>
</dbReference>
<dbReference type="Gene3D" id="1.10.530.10">
    <property type="match status" value="1"/>
</dbReference>
<proteinExistence type="inferred from homology"/>
<evidence type="ECO:0000259" key="5">
    <source>
        <dbReference type="PROSITE" id="PS51935"/>
    </source>
</evidence>
<organism evidence="6 7">
    <name type="scientific">Streptomyces subrutilus</name>
    <dbReference type="NCBI Taxonomy" id="36818"/>
    <lineage>
        <taxon>Bacteria</taxon>
        <taxon>Bacillati</taxon>
        <taxon>Actinomycetota</taxon>
        <taxon>Actinomycetes</taxon>
        <taxon>Kitasatosporales</taxon>
        <taxon>Streptomycetaceae</taxon>
        <taxon>Streptomyces</taxon>
    </lineage>
</organism>
<dbReference type="EMBL" id="BMVX01000028">
    <property type="protein sequence ID" value="GGZ90006.1"/>
    <property type="molecule type" value="Genomic_DNA"/>
</dbReference>
<dbReference type="InterPro" id="IPR008258">
    <property type="entry name" value="Transglycosylase_SLT_dom_1"/>
</dbReference>
<evidence type="ECO:0000256" key="2">
    <source>
        <dbReference type="ARBA" id="ARBA00022670"/>
    </source>
</evidence>
<reference evidence="6" key="2">
    <citation type="submission" date="2020-09" db="EMBL/GenBank/DDBJ databases">
        <authorList>
            <person name="Sun Q."/>
            <person name="Ohkuma M."/>
        </authorList>
    </citation>
    <scope>NUCLEOTIDE SEQUENCE</scope>
    <source>
        <strain evidence="6">JCM 4834</strain>
    </source>
</reference>
<dbReference type="Proteomes" id="UP000634660">
    <property type="component" value="Unassembled WGS sequence"/>
</dbReference>
<dbReference type="PANTHER" id="PTHR47359:SF3">
    <property type="entry name" value="NLP_P60 DOMAIN-CONTAINING PROTEIN-RELATED"/>
    <property type="match status" value="1"/>
</dbReference>
<evidence type="ECO:0000256" key="3">
    <source>
        <dbReference type="ARBA" id="ARBA00022801"/>
    </source>
</evidence>
<dbReference type="SUPFAM" id="SSF54001">
    <property type="entry name" value="Cysteine proteinases"/>
    <property type="match status" value="1"/>
</dbReference>
<comment type="caution">
    <text evidence="6">The sequence shown here is derived from an EMBL/GenBank/DDBJ whole genome shotgun (WGS) entry which is preliminary data.</text>
</comment>
<keyword evidence="2" id="KW-0645">Protease</keyword>
<dbReference type="InterPro" id="IPR051794">
    <property type="entry name" value="PG_Endopeptidase_C40"/>
</dbReference>
<dbReference type="InterPro" id="IPR038765">
    <property type="entry name" value="Papain-like_cys_pep_sf"/>
</dbReference>
<accession>A0A918R879</accession>
<evidence type="ECO:0000313" key="6">
    <source>
        <dbReference type="EMBL" id="GGZ90006.1"/>
    </source>
</evidence>
<dbReference type="Gene3D" id="3.90.1720.10">
    <property type="entry name" value="endopeptidase domain like (from Nostoc punctiforme)"/>
    <property type="match status" value="1"/>
</dbReference>
<gene>
    <name evidence="6" type="ORF">GCM10010371_57410</name>
</gene>
<dbReference type="InterPro" id="IPR023346">
    <property type="entry name" value="Lysozyme-like_dom_sf"/>
</dbReference>
<comment type="similarity">
    <text evidence="1">Belongs to the peptidase C40 family.</text>
</comment>
<dbReference type="GO" id="GO:0006508">
    <property type="term" value="P:proteolysis"/>
    <property type="evidence" value="ECO:0007669"/>
    <property type="project" value="UniProtKB-KW"/>
</dbReference>
<protein>
    <submittedName>
        <fullName evidence="6">Transglycosylase</fullName>
    </submittedName>
</protein>